<keyword evidence="3" id="KW-0677">Repeat</keyword>
<feature type="signal peptide" evidence="7">
    <location>
        <begin position="1"/>
        <end position="20"/>
    </location>
</feature>
<dbReference type="AlphaFoldDB" id="A0A428UD74"/>
<feature type="domain" description="Plastocyanin-like" evidence="9">
    <location>
        <begin position="418"/>
        <end position="536"/>
    </location>
</feature>
<feature type="chain" id="PRO_5019529469" description="Laccase-2" evidence="7">
    <location>
        <begin position="21"/>
        <end position="573"/>
    </location>
</feature>
<dbReference type="GO" id="GO:0016491">
    <property type="term" value="F:oxidoreductase activity"/>
    <property type="evidence" value="ECO:0007669"/>
    <property type="project" value="UniProtKB-KW"/>
</dbReference>
<evidence type="ECO:0000256" key="2">
    <source>
        <dbReference type="ARBA" id="ARBA00022723"/>
    </source>
</evidence>
<keyword evidence="7" id="KW-0732">Signal</keyword>
<dbReference type="SUPFAM" id="SSF49503">
    <property type="entry name" value="Cupredoxins"/>
    <property type="match status" value="3"/>
</dbReference>
<gene>
    <name evidence="11" type="ORF">CDV31_006361</name>
</gene>
<comment type="similarity">
    <text evidence="1">Belongs to the multicopper oxidase family.</text>
</comment>
<sequence length="573" mass="64058">MYKTTLYSYLSLIFATPIGALPETHHTQPQRRELCSGNTPSTRDQWCDFDIHSDYYTVTPETGVTREYWLEISEKLVALDGVERPAQAINGTIPGPTLFADWGDEVIVHLKSNLEGSTNGSSFHFHGTHQNYTNPQDGVVAITQCPVAPGSSITYKWRATQYGTSWYHSHFGLQTYDGVYGGLIIRGPASANYDEDMGTIMISDWSHRTINQLLPEVARKGPAIMDNVLINGTNVYGRDGQKNQTGQRFSMNFEKGKTYRLRLINVGIDTLYKFSIDHHTLKVIAVDFVSIKPYETDHVSLAIGERMDILVTADQAPEASSFWLRATPQQDCSKIADPDNVLGIVYYGSSNSTPTTQGTKFEDKCVDEPYESLVPVVPRNVGPPDHEFKQNANRTWNEDGIIKWTLNSTTMVAEWDNPSLLKLRTNTSFAPSNAVIRIPKPNAWVYLAIETNLDISHPIHLHGYDFQILAQGPGPYGSNVTLNTKNPPRRDTALLPASGHLVLAFLTDNPGVWLMHCHIGWHAAEGFSLQFIVREDEIPALISEQQAKDIDQGCKAWKKFTHNSEMEQDDSGI</sequence>
<keyword evidence="2" id="KW-0479">Metal-binding</keyword>
<dbReference type="GO" id="GO:0005507">
    <property type="term" value="F:copper ion binding"/>
    <property type="evidence" value="ECO:0007669"/>
    <property type="project" value="InterPro"/>
</dbReference>
<dbReference type="EMBL" id="NIZV01000071">
    <property type="protein sequence ID" value="RSM12256.1"/>
    <property type="molecule type" value="Genomic_DNA"/>
</dbReference>
<dbReference type="Pfam" id="PF07732">
    <property type="entry name" value="Cu-oxidase_3"/>
    <property type="match status" value="1"/>
</dbReference>
<dbReference type="PANTHER" id="PTHR11709">
    <property type="entry name" value="MULTI-COPPER OXIDASE"/>
    <property type="match status" value="1"/>
</dbReference>
<dbReference type="Proteomes" id="UP000288429">
    <property type="component" value="Unassembled WGS sequence"/>
</dbReference>
<evidence type="ECO:0000259" key="10">
    <source>
        <dbReference type="Pfam" id="PF07732"/>
    </source>
</evidence>
<dbReference type="Gene3D" id="2.60.40.420">
    <property type="entry name" value="Cupredoxins - blue copper proteins"/>
    <property type="match status" value="3"/>
</dbReference>
<protein>
    <recommendedName>
        <fullName evidence="13">Laccase-2</fullName>
    </recommendedName>
</protein>
<evidence type="ECO:0000256" key="1">
    <source>
        <dbReference type="ARBA" id="ARBA00010609"/>
    </source>
</evidence>
<comment type="caution">
    <text evidence="11">The sequence shown here is derived from an EMBL/GenBank/DDBJ whole genome shotgun (WGS) entry which is preliminary data.</text>
</comment>
<dbReference type="Pfam" id="PF07731">
    <property type="entry name" value="Cu-oxidase_2"/>
    <property type="match status" value="1"/>
</dbReference>
<dbReference type="FunFam" id="2.60.40.420:FF:000021">
    <property type="entry name" value="Extracellular dihydrogeodin oxidase/laccase"/>
    <property type="match status" value="1"/>
</dbReference>
<evidence type="ECO:0000256" key="3">
    <source>
        <dbReference type="ARBA" id="ARBA00022737"/>
    </source>
</evidence>
<keyword evidence="5" id="KW-0186">Copper</keyword>
<dbReference type="InterPro" id="IPR011707">
    <property type="entry name" value="Cu-oxidase-like_N"/>
</dbReference>
<dbReference type="InterPro" id="IPR008972">
    <property type="entry name" value="Cupredoxin"/>
</dbReference>
<dbReference type="CDD" id="cd13901">
    <property type="entry name" value="CuRO_3_MaLCC_like"/>
    <property type="match status" value="1"/>
</dbReference>
<dbReference type="InterPro" id="IPR011706">
    <property type="entry name" value="Cu-oxidase_C"/>
</dbReference>
<evidence type="ECO:0000259" key="9">
    <source>
        <dbReference type="Pfam" id="PF07731"/>
    </source>
</evidence>
<evidence type="ECO:0008006" key="13">
    <source>
        <dbReference type="Google" id="ProtNLM"/>
    </source>
</evidence>
<evidence type="ECO:0000256" key="4">
    <source>
        <dbReference type="ARBA" id="ARBA00023002"/>
    </source>
</evidence>
<feature type="domain" description="Plastocyanin-like" evidence="8">
    <location>
        <begin position="199"/>
        <end position="342"/>
    </location>
</feature>
<dbReference type="Pfam" id="PF00394">
    <property type="entry name" value="Cu-oxidase"/>
    <property type="match status" value="1"/>
</dbReference>
<evidence type="ECO:0000256" key="7">
    <source>
        <dbReference type="SAM" id="SignalP"/>
    </source>
</evidence>
<dbReference type="InterPro" id="IPR001117">
    <property type="entry name" value="Cu-oxidase_2nd"/>
</dbReference>
<keyword evidence="4" id="KW-0560">Oxidoreductase</keyword>
<name>A0A428UD74_9HYPO</name>
<reference evidence="11 12" key="1">
    <citation type="submission" date="2017-06" db="EMBL/GenBank/DDBJ databases">
        <title>Cmopartive genomic analysis of Ambrosia Fusariam Clade fungi.</title>
        <authorList>
            <person name="Stajich J.E."/>
            <person name="Carrillo J."/>
            <person name="Kijimoto T."/>
            <person name="Eskalen A."/>
            <person name="O'Donnell K."/>
            <person name="Kasson M."/>
        </authorList>
    </citation>
    <scope>NUCLEOTIDE SEQUENCE [LARGE SCALE GENOMIC DNA]</scope>
    <source>
        <strain evidence="11 12">NRRL 20438</strain>
    </source>
</reference>
<evidence type="ECO:0000313" key="11">
    <source>
        <dbReference type="EMBL" id="RSM12256.1"/>
    </source>
</evidence>
<keyword evidence="12" id="KW-1185">Reference proteome</keyword>
<feature type="domain" description="Plastocyanin-like" evidence="10">
    <location>
        <begin position="76"/>
        <end position="189"/>
    </location>
</feature>
<keyword evidence="6" id="KW-0325">Glycoprotein</keyword>
<dbReference type="PANTHER" id="PTHR11709:SF502">
    <property type="entry name" value="MULTICOPPER OXIDASE"/>
    <property type="match status" value="1"/>
</dbReference>
<organism evidence="11 12">
    <name type="scientific">Fusarium ambrosium</name>
    <dbReference type="NCBI Taxonomy" id="131363"/>
    <lineage>
        <taxon>Eukaryota</taxon>
        <taxon>Fungi</taxon>
        <taxon>Dikarya</taxon>
        <taxon>Ascomycota</taxon>
        <taxon>Pezizomycotina</taxon>
        <taxon>Sordariomycetes</taxon>
        <taxon>Hypocreomycetidae</taxon>
        <taxon>Hypocreales</taxon>
        <taxon>Nectriaceae</taxon>
        <taxon>Fusarium</taxon>
        <taxon>Fusarium solani species complex</taxon>
    </lineage>
</organism>
<proteinExistence type="inferred from homology"/>
<evidence type="ECO:0000313" key="12">
    <source>
        <dbReference type="Proteomes" id="UP000288429"/>
    </source>
</evidence>
<evidence type="ECO:0000256" key="5">
    <source>
        <dbReference type="ARBA" id="ARBA00023008"/>
    </source>
</evidence>
<dbReference type="InterPro" id="IPR045087">
    <property type="entry name" value="Cu-oxidase_fam"/>
</dbReference>
<dbReference type="FunFam" id="2.60.40.420:FF:000038">
    <property type="entry name" value="Extracellular dihydrogeodin oxidase/laccase"/>
    <property type="match status" value="1"/>
</dbReference>
<dbReference type="CDD" id="cd13880">
    <property type="entry name" value="CuRO_2_MaLCC_like"/>
    <property type="match status" value="1"/>
</dbReference>
<evidence type="ECO:0000259" key="8">
    <source>
        <dbReference type="Pfam" id="PF00394"/>
    </source>
</evidence>
<evidence type="ECO:0000256" key="6">
    <source>
        <dbReference type="ARBA" id="ARBA00023180"/>
    </source>
</evidence>
<accession>A0A428UD74</accession>